<sequence>MASLSGEFSVISPSHLFTSLLHLPLSSSSPPLTIPISSSLSKFYSRQPPPDEWSDDDGDDNNNKKTPRKSKKLADTNFGFFKATTPHAYSAVQIRREIQDATRINPPGVMVVGVRSETMGSVAGYLHFQTTGVVIEWLEDEDKLRGLLNDWLEGKKDAMIEAYSDHFPNDTPFKPMEIHSRENWNRGLITLRAFWQQHKDGKVRQRNARSTPAAKPLWLNDEALKTNEIMELDDLSGGDDDDPYEERQEQNIAEMEALHRSLNTSGDIAKENVTRCKDPKKQTRKETPPEEMKEWIKELREKHDKYKVVSEPVKGPSTSDPEANHLITNAINVQDTLESLGELFLVALDQIIEAKGGEYPDELDEQVGKFAPEDRKSTLGIFQWRRCPPFAGNPLLNGPEVECADKSMPELEKLALGLSPEEVLALKNAPDSDTDDDVMPALESDSENDVMPALEDENGNIVGGSGEKENGGGK</sequence>
<organism evidence="2 3">
    <name type="scientific">Botrytis elliptica</name>
    <dbReference type="NCBI Taxonomy" id="278938"/>
    <lineage>
        <taxon>Eukaryota</taxon>
        <taxon>Fungi</taxon>
        <taxon>Dikarya</taxon>
        <taxon>Ascomycota</taxon>
        <taxon>Pezizomycotina</taxon>
        <taxon>Leotiomycetes</taxon>
        <taxon>Helotiales</taxon>
        <taxon>Sclerotiniaceae</taxon>
        <taxon>Botrytis</taxon>
    </lineage>
</organism>
<reference evidence="2 3" key="1">
    <citation type="submission" date="2017-12" db="EMBL/GenBank/DDBJ databases">
        <title>Comparative genomics of Botrytis spp.</title>
        <authorList>
            <person name="Valero-Jimenez C.A."/>
            <person name="Tapia P."/>
            <person name="Veloso J."/>
            <person name="Silva-Moreno E."/>
            <person name="Staats M."/>
            <person name="Valdes J.H."/>
            <person name="Van Kan J.A.L."/>
        </authorList>
    </citation>
    <scope>NUCLEOTIDE SEQUENCE [LARGE SCALE GENOMIC DNA]</scope>
    <source>
        <strain evidence="2 3">Be9601</strain>
    </source>
</reference>
<feature type="compositionally biased region" description="Acidic residues" evidence="1">
    <location>
        <begin position="432"/>
        <end position="458"/>
    </location>
</feature>
<dbReference type="Proteomes" id="UP000297229">
    <property type="component" value="Unassembled WGS sequence"/>
</dbReference>
<feature type="region of interest" description="Disordered" evidence="1">
    <location>
        <begin position="41"/>
        <end position="70"/>
    </location>
</feature>
<feature type="region of interest" description="Disordered" evidence="1">
    <location>
        <begin position="263"/>
        <end position="292"/>
    </location>
</feature>
<accession>A0A4Z1IA85</accession>
<comment type="caution">
    <text evidence="2">The sequence shown here is derived from an EMBL/GenBank/DDBJ whole genome shotgun (WGS) entry which is preliminary data.</text>
</comment>
<evidence type="ECO:0000256" key="1">
    <source>
        <dbReference type="SAM" id="MobiDB-lite"/>
    </source>
</evidence>
<dbReference type="STRING" id="278938.A0A4Z1IA85"/>
<dbReference type="EMBL" id="PQXM01001285">
    <property type="protein sequence ID" value="TGO58539.1"/>
    <property type="molecule type" value="Genomic_DNA"/>
</dbReference>
<dbReference type="AlphaFoldDB" id="A0A4Z1IA85"/>
<protein>
    <submittedName>
        <fullName evidence="2">Uncharacterized protein</fullName>
    </submittedName>
</protein>
<proteinExistence type="predicted"/>
<name>A0A4Z1IA85_9HELO</name>
<gene>
    <name evidence="2" type="ORF">BELL_1287g00020</name>
</gene>
<evidence type="ECO:0000313" key="2">
    <source>
        <dbReference type="EMBL" id="TGO58539.1"/>
    </source>
</evidence>
<feature type="region of interest" description="Disordered" evidence="1">
    <location>
        <begin position="426"/>
        <end position="474"/>
    </location>
</feature>
<evidence type="ECO:0000313" key="3">
    <source>
        <dbReference type="Proteomes" id="UP000297229"/>
    </source>
</evidence>
<keyword evidence="3" id="KW-1185">Reference proteome</keyword>
<feature type="compositionally biased region" description="Basic and acidic residues" evidence="1">
    <location>
        <begin position="268"/>
        <end position="292"/>
    </location>
</feature>